<evidence type="ECO:0000313" key="12">
    <source>
        <dbReference type="Proteomes" id="UP000193334"/>
    </source>
</evidence>
<accession>A0A1W6LKT5</accession>
<feature type="active site" description="Proton acceptor" evidence="9">
    <location>
        <position position="60"/>
    </location>
</feature>
<dbReference type="FunFam" id="3.20.20.70:FF:000037">
    <property type="entry name" value="Tryptophan synthase alpha chain"/>
    <property type="match status" value="1"/>
</dbReference>
<reference evidence="12" key="1">
    <citation type="submission" date="2017-04" db="EMBL/GenBank/DDBJ databases">
        <title>Comparative genomics and description of representatives of a novel lineage of planctomycetes thriving in anoxic sediments.</title>
        <authorList>
            <person name="Spring S."/>
            <person name="Bunk B."/>
            <person name="Sproer C."/>
        </authorList>
    </citation>
    <scope>NUCLEOTIDE SEQUENCE [LARGE SCALE GENOMIC DNA]</scope>
    <source>
        <strain evidence="12">ST-PulAB-D4</strain>
    </source>
</reference>
<evidence type="ECO:0000256" key="5">
    <source>
        <dbReference type="ARBA" id="ARBA00022822"/>
    </source>
</evidence>
<comment type="function">
    <text evidence="1 9">The alpha subunit is responsible for the aldol cleavage of indoleglycerol phosphate to indole and glyceraldehyde 3-phosphate.</text>
</comment>
<evidence type="ECO:0000256" key="7">
    <source>
        <dbReference type="ARBA" id="ARBA00023239"/>
    </source>
</evidence>
<dbReference type="UniPathway" id="UPA00035">
    <property type="reaction ID" value="UER00044"/>
</dbReference>
<evidence type="ECO:0000256" key="8">
    <source>
        <dbReference type="ARBA" id="ARBA00049047"/>
    </source>
</evidence>
<keyword evidence="5 9" id="KW-0822">Tryptophan biosynthesis</keyword>
<sequence length="270" mass="29267">MSRIKDTFTKLKNENAKALVGFITAGDPDMEGSLAVVSEMFNNGLDILELGIPFSDPTADGDVIQRSSARSLKAGANLSKILQMTAALRENYNQPIIIFSYLNPIYRFGYERFIKEALEAGADGLLAVDMPHEESEDFKSIRDKHSSAEDFALIKLAAPTTDEARLETICKAGEGFIYMINRVGITGTGGLDPESVAAHAGQIKQHTKLPVCMGFGVSSPEDAEKIAFAGDGVVVGSLFEKTIENNLDKGKDFYSKAVGKKVKELKIPLQ</sequence>
<evidence type="ECO:0000256" key="1">
    <source>
        <dbReference type="ARBA" id="ARBA00003365"/>
    </source>
</evidence>
<dbReference type="Pfam" id="PF00290">
    <property type="entry name" value="Trp_syntA"/>
    <property type="match status" value="1"/>
</dbReference>
<dbReference type="SUPFAM" id="SSF51366">
    <property type="entry name" value="Ribulose-phoshate binding barrel"/>
    <property type="match status" value="1"/>
</dbReference>
<dbReference type="Proteomes" id="UP000193334">
    <property type="component" value="Chromosome"/>
</dbReference>
<proteinExistence type="inferred from homology"/>
<keyword evidence="12" id="KW-1185">Reference proteome</keyword>
<evidence type="ECO:0000256" key="9">
    <source>
        <dbReference type="HAMAP-Rule" id="MF_00131"/>
    </source>
</evidence>
<dbReference type="GO" id="GO:0004834">
    <property type="term" value="F:tryptophan synthase activity"/>
    <property type="evidence" value="ECO:0007669"/>
    <property type="project" value="UniProtKB-UniRule"/>
</dbReference>
<comment type="similarity">
    <text evidence="9 10">Belongs to the TrpA family.</text>
</comment>
<gene>
    <name evidence="9 11" type="primary">trpA</name>
    <name evidence="11" type="ORF">STSP1_00760</name>
</gene>
<dbReference type="PANTHER" id="PTHR43406">
    <property type="entry name" value="TRYPTOPHAN SYNTHASE, ALPHA CHAIN"/>
    <property type="match status" value="1"/>
</dbReference>
<keyword evidence="7 9" id="KW-0456">Lyase</keyword>
<dbReference type="InterPro" id="IPR011060">
    <property type="entry name" value="RibuloseP-bd_barrel"/>
</dbReference>
<comment type="subunit">
    <text evidence="3 9">Tetramer of two alpha and two beta chains.</text>
</comment>
<evidence type="ECO:0000313" key="11">
    <source>
        <dbReference type="EMBL" id="ARN56379.1"/>
    </source>
</evidence>
<dbReference type="HAMAP" id="MF_00131">
    <property type="entry name" value="Trp_synth_alpha"/>
    <property type="match status" value="1"/>
</dbReference>
<comment type="pathway">
    <text evidence="2 9">Amino-acid biosynthesis; L-tryptophan biosynthesis; L-tryptophan from chorismate: step 5/5.</text>
</comment>
<dbReference type="NCBIfam" id="TIGR00262">
    <property type="entry name" value="trpA"/>
    <property type="match status" value="1"/>
</dbReference>
<keyword evidence="4 9" id="KW-0028">Amino-acid biosynthesis</keyword>
<evidence type="ECO:0000256" key="4">
    <source>
        <dbReference type="ARBA" id="ARBA00022605"/>
    </source>
</evidence>
<name>A0A1W6LKT5_9BACT</name>
<dbReference type="InterPro" id="IPR013785">
    <property type="entry name" value="Aldolase_TIM"/>
</dbReference>
<evidence type="ECO:0000256" key="3">
    <source>
        <dbReference type="ARBA" id="ARBA00011270"/>
    </source>
</evidence>
<organism evidence="11 12">
    <name type="scientific">Sedimentisphaera salicampi</name>
    <dbReference type="NCBI Taxonomy" id="1941349"/>
    <lineage>
        <taxon>Bacteria</taxon>
        <taxon>Pseudomonadati</taxon>
        <taxon>Planctomycetota</taxon>
        <taxon>Phycisphaerae</taxon>
        <taxon>Sedimentisphaerales</taxon>
        <taxon>Sedimentisphaeraceae</taxon>
        <taxon>Sedimentisphaera</taxon>
    </lineage>
</organism>
<dbReference type="InterPro" id="IPR002028">
    <property type="entry name" value="Trp_synthase_suA"/>
</dbReference>
<dbReference type="EMBL" id="CP021023">
    <property type="protein sequence ID" value="ARN56379.1"/>
    <property type="molecule type" value="Genomic_DNA"/>
</dbReference>
<dbReference type="Gene3D" id="3.20.20.70">
    <property type="entry name" value="Aldolase class I"/>
    <property type="match status" value="1"/>
</dbReference>
<keyword evidence="6 9" id="KW-0057">Aromatic amino acid biosynthesis</keyword>
<dbReference type="EC" id="4.2.1.20" evidence="9"/>
<dbReference type="CDD" id="cd04724">
    <property type="entry name" value="Tryptophan_synthase_alpha"/>
    <property type="match status" value="1"/>
</dbReference>
<protein>
    <recommendedName>
        <fullName evidence="9">Tryptophan synthase alpha chain</fullName>
        <ecNumber evidence="9">4.2.1.20</ecNumber>
    </recommendedName>
</protein>
<dbReference type="GO" id="GO:0005829">
    <property type="term" value="C:cytosol"/>
    <property type="evidence" value="ECO:0007669"/>
    <property type="project" value="TreeGrafter"/>
</dbReference>
<evidence type="ECO:0000256" key="6">
    <source>
        <dbReference type="ARBA" id="ARBA00023141"/>
    </source>
</evidence>
<dbReference type="AlphaFoldDB" id="A0A1W6LKT5"/>
<dbReference type="STRING" id="1941349.STSP1_00760"/>
<evidence type="ECO:0000256" key="10">
    <source>
        <dbReference type="RuleBase" id="RU003662"/>
    </source>
</evidence>
<dbReference type="RefSeq" id="WP_085755075.1">
    <property type="nucleotide sequence ID" value="NZ_CP021023.1"/>
</dbReference>
<comment type="catalytic activity">
    <reaction evidence="8 9">
        <text>(1S,2R)-1-C-(indol-3-yl)glycerol 3-phosphate + L-serine = D-glyceraldehyde 3-phosphate + L-tryptophan + H2O</text>
        <dbReference type="Rhea" id="RHEA:10532"/>
        <dbReference type="ChEBI" id="CHEBI:15377"/>
        <dbReference type="ChEBI" id="CHEBI:33384"/>
        <dbReference type="ChEBI" id="CHEBI:57912"/>
        <dbReference type="ChEBI" id="CHEBI:58866"/>
        <dbReference type="ChEBI" id="CHEBI:59776"/>
        <dbReference type="EC" id="4.2.1.20"/>
    </reaction>
</comment>
<evidence type="ECO:0000256" key="2">
    <source>
        <dbReference type="ARBA" id="ARBA00004733"/>
    </source>
</evidence>
<dbReference type="KEGG" id="pbp:STSP1_00760"/>
<dbReference type="PANTHER" id="PTHR43406:SF1">
    <property type="entry name" value="TRYPTOPHAN SYNTHASE ALPHA CHAIN, CHLOROPLASTIC"/>
    <property type="match status" value="1"/>
</dbReference>
<feature type="active site" description="Proton acceptor" evidence="9">
    <location>
        <position position="49"/>
    </location>
</feature>